<proteinExistence type="predicted"/>
<feature type="compositionally biased region" description="Basic and acidic residues" evidence="1">
    <location>
        <begin position="48"/>
        <end position="64"/>
    </location>
</feature>
<keyword evidence="3" id="KW-1185">Reference proteome</keyword>
<dbReference type="OrthoDB" id="6435534at2759"/>
<reference evidence="2 3" key="1">
    <citation type="journal article" date="2019" name="Sci. Rep.">
        <title>Orb-weaving spider Araneus ventricosus genome elucidates the spidroin gene catalogue.</title>
        <authorList>
            <person name="Kono N."/>
            <person name="Nakamura H."/>
            <person name="Ohtoshi R."/>
            <person name="Moran D.A.P."/>
            <person name="Shinohara A."/>
            <person name="Yoshida Y."/>
            <person name="Fujiwara M."/>
            <person name="Mori M."/>
            <person name="Tomita M."/>
            <person name="Arakawa K."/>
        </authorList>
    </citation>
    <scope>NUCLEOTIDE SEQUENCE [LARGE SCALE GENOMIC DNA]</scope>
</reference>
<comment type="caution">
    <text evidence="2">The sequence shown here is derived from an EMBL/GenBank/DDBJ whole genome shotgun (WGS) entry which is preliminary data.</text>
</comment>
<evidence type="ECO:0000256" key="1">
    <source>
        <dbReference type="SAM" id="MobiDB-lite"/>
    </source>
</evidence>
<evidence type="ECO:0000313" key="2">
    <source>
        <dbReference type="EMBL" id="GBO25288.1"/>
    </source>
</evidence>
<organism evidence="2 3">
    <name type="scientific">Araneus ventricosus</name>
    <name type="common">Orbweaver spider</name>
    <name type="synonym">Epeira ventricosa</name>
    <dbReference type="NCBI Taxonomy" id="182803"/>
    <lineage>
        <taxon>Eukaryota</taxon>
        <taxon>Metazoa</taxon>
        <taxon>Ecdysozoa</taxon>
        <taxon>Arthropoda</taxon>
        <taxon>Chelicerata</taxon>
        <taxon>Arachnida</taxon>
        <taxon>Araneae</taxon>
        <taxon>Araneomorphae</taxon>
        <taxon>Entelegynae</taxon>
        <taxon>Araneoidea</taxon>
        <taxon>Araneidae</taxon>
        <taxon>Araneus</taxon>
    </lineage>
</organism>
<evidence type="ECO:0000313" key="3">
    <source>
        <dbReference type="Proteomes" id="UP000499080"/>
    </source>
</evidence>
<dbReference type="EMBL" id="BGPR01048262">
    <property type="protein sequence ID" value="GBO25288.1"/>
    <property type="molecule type" value="Genomic_DNA"/>
</dbReference>
<accession>A0A4Y2VLI6</accession>
<name>A0A4Y2VLI6_ARAVE</name>
<dbReference type="AlphaFoldDB" id="A0A4Y2VLI6"/>
<sequence length="390" mass="42943">MSSYQSMPPQMPPQSIPAQPQPQHTGNGANAIPIIDPKTGKNVMTVDKNAEDSSSRPRSEKESENSDSNICVQFATQVAAVLNDSRSDIASKQPQPVRIDTMCSHENEGMRVQETPVGELVDENIIELPNIEDLSEVEFTDSRNLICNEEIAGPYCSKDIGSNSINESESGATKIVDSLAKTEDREQSVFEVPVESSVPDTEESVISVKLNSTSNAEKLVGYNETKKINNVKSVIEIDCSNSTQESVQPLVTGVKELVLPSNNEVLESSAAVSTKVPEKVLSEGKETMCSHENEGMEKRRKGKKMKKRYKELQLNHLYLKLTKKINPIYNVEKMIRFNETKKIISVKSVKESGCSNSTQESVQPEVVVVKELVLSSNNAGDSSARPNREK</sequence>
<gene>
    <name evidence="2" type="ORF">AVEN_188978_1</name>
</gene>
<feature type="region of interest" description="Disordered" evidence="1">
    <location>
        <begin position="1"/>
        <end position="69"/>
    </location>
</feature>
<protein>
    <submittedName>
        <fullName evidence="2">Uncharacterized protein</fullName>
    </submittedName>
</protein>
<dbReference type="Proteomes" id="UP000499080">
    <property type="component" value="Unassembled WGS sequence"/>
</dbReference>